<dbReference type="AlphaFoldDB" id="A0A1H4SKW9"/>
<protein>
    <submittedName>
        <fullName evidence="1">Uncharacterized protein</fullName>
    </submittedName>
</protein>
<dbReference type="EMBL" id="FNTI01000001">
    <property type="protein sequence ID" value="SEC44845.1"/>
    <property type="molecule type" value="Genomic_DNA"/>
</dbReference>
<accession>A0A1H4SKW9</accession>
<reference evidence="1 2" key="1">
    <citation type="submission" date="2016-10" db="EMBL/GenBank/DDBJ databases">
        <authorList>
            <person name="de Groot N.N."/>
        </authorList>
    </citation>
    <scope>NUCLEOTIDE SEQUENCE [LARGE SCALE GENOMIC DNA]</scope>
    <source>
        <strain evidence="1 2">GAS522</strain>
    </source>
</reference>
<evidence type="ECO:0000313" key="1">
    <source>
        <dbReference type="EMBL" id="SEC44845.1"/>
    </source>
</evidence>
<sequence>MSRAQTKSSPTDEHARRIAQAIAKGRPPPFNDALERYCESSPREIFAAFTGAARHMPPAGDDEPLAIGYLFLLQRLLEHLRYRTDRGYADASQLIADFQADVVAQVEAGNVDGRMLDFVGGALHQSKIPTSPEFAAALAKQPVDRDEDGPLPADVHGALAGILDACDGDPFMTVGALTESGHSMPEDARGALAGALALAGIPKARSAAVLFLLDPNSTVRRAVAGALAQVGASLTPTEVRRLIAMRNWRPENERTEVDAIIRKARAAGIDCAPWEAGSVEAIVATTVDGAATQGFLLISPVGRKKRISSVLTKGGIADAWSGEPESRRQIEMSLAAAGMEAPTLAVSRSYLDRSVAHHLALSIEKREAPPFGLLQVAETIGGADWQPARMAFGETLAGLIAEVPKAMWEPATLASVLRKSNELAELEAVSQSWFEDDSQVAQAVEHAHGRGRAKLATYLLQSVIARHRDRWADVVLRTALWMREAPPEAGLCWRQLAIVAKALADGRDMTEIGLMRDIALRTIAVLRDAGRM</sequence>
<name>A0A1H4SKW9_9BRAD</name>
<dbReference type="Proteomes" id="UP000183208">
    <property type="component" value="Unassembled WGS sequence"/>
</dbReference>
<gene>
    <name evidence="1" type="ORF">SAMN05444171_1439</name>
</gene>
<organism evidence="1 2">
    <name type="scientific">Bradyrhizobium lablabi</name>
    <dbReference type="NCBI Taxonomy" id="722472"/>
    <lineage>
        <taxon>Bacteria</taxon>
        <taxon>Pseudomonadati</taxon>
        <taxon>Pseudomonadota</taxon>
        <taxon>Alphaproteobacteria</taxon>
        <taxon>Hyphomicrobiales</taxon>
        <taxon>Nitrobacteraceae</taxon>
        <taxon>Bradyrhizobium</taxon>
    </lineage>
</organism>
<proteinExistence type="predicted"/>
<evidence type="ECO:0000313" key="2">
    <source>
        <dbReference type="Proteomes" id="UP000183208"/>
    </source>
</evidence>